<accession>A0AAD7D067</accession>
<evidence type="ECO:0000313" key="4">
    <source>
        <dbReference type="Proteomes" id="UP001221757"/>
    </source>
</evidence>
<evidence type="ECO:0000259" key="2">
    <source>
        <dbReference type="Pfam" id="PF13391"/>
    </source>
</evidence>
<gene>
    <name evidence="3" type="ORF">B0H17DRAFT_1085788</name>
</gene>
<proteinExistence type="predicted"/>
<feature type="compositionally biased region" description="Low complexity" evidence="1">
    <location>
        <begin position="143"/>
        <end position="153"/>
    </location>
</feature>
<dbReference type="Pfam" id="PF13391">
    <property type="entry name" value="HNH_2"/>
    <property type="match status" value="1"/>
</dbReference>
<reference evidence="3" key="1">
    <citation type="submission" date="2023-03" db="EMBL/GenBank/DDBJ databases">
        <title>Massive genome expansion in bonnet fungi (Mycena s.s.) driven by repeated elements and novel gene families across ecological guilds.</title>
        <authorList>
            <consortium name="Lawrence Berkeley National Laboratory"/>
            <person name="Harder C.B."/>
            <person name="Miyauchi S."/>
            <person name="Viragh M."/>
            <person name="Kuo A."/>
            <person name="Thoen E."/>
            <person name="Andreopoulos B."/>
            <person name="Lu D."/>
            <person name="Skrede I."/>
            <person name="Drula E."/>
            <person name="Henrissat B."/>
            <person name="Morin E."/>
            <person name="Kohler A."/>
            <person name="Barry K."/>
            <person name="LaButti K."/>
            <person name="Morin E."/>
            <person name="Salamov A."/>
            <person name="Lipzen A."/>
            <person name="Mereny Z."/>
            <person name="Hegedus B."/>
            <person name="Baldrian P."/>
            <person name="Stursova M."/>
            <person name="Weitz H."/>
            <person name="Taylor A."/>
            <person name="Grigoriev I.V."/>
            <person name="Nagy L.G."/>
            <person name="Martin F."/>
            <person name="Kauserud H."/>
        </authorList>
    </citation>
    <scope>NUCLEOTIDE SEQUENCE</scope>
    <source>
        <strain evidence="3">CBHHK067</strain>
    </source>
</reference>
<keyword evidence="4" id="KW-1185">Reference proteome</keyword>
<dbReference type="AlphaFoldDB" id="A0AAD7D067"/>
<protein>
    <recommendedName>
        <fullName evidence="2">HNH nuclease domain-containing protein</fullName>
    </recommendedName>
</protein>
<organism evidence="3 4">
    <name type="scientific">Mycena rosella</name>
    <name type="common">Pink bonnet</name>
    <name type="synonym">Agaricus rosellus</name>
    <dbReference type="NCBI Taxonomy" id="1033263"/>
    <lineage>
        <taxon>Eukaryota</taxon>
        <taxon>Fungi</taxon>
        <taxon>Dikarya</taxon>
        <taxon>Basidiomycota</taxon>
        <taxon>Agaricomycotina</taxon>
        <taxon>Agaricomycetes</taxon>
        <taxon>Agaricomycetidae</taxon>
        <taxon>Agaricales</taxon>
        <taxon>Marasmiineae</taxon>
        <taxon>Mycenaceae</taxon>
        <taxon>Mycena</taxon>
    </lineage>
</organism>
<sequence length="244" mass="27355">SVISNTEAFNTGLNVRDKHGCWEDLRVRGFIPPNAKGVEHEARNGILMCGAHHRLFDKLYFYIRWVPEKNSFILGNHSRQVDVNLTPFHGRRVNLDPIDPRVPFAGAFLIQEMRVRGRWPFLSDRIFPAATQGDDDDDDAAKTHTVPTSSHSPLPLPSADHAQEFAGFTPSNLFADPAALESFRQLLPLQPAWKESLFDDVTWEGTAQNNIKKYKDLIGENMPQPSPLENSPFSDNAHSTTGSP</sequence>
<feature type="region of interest" description="Disordered" evidence="1">
    <location>
        <begin position="130"/>
        <end position="162"/>
    </location>
</feature>
<feature type="compositionally biased region" description="Polar residues" evidence="1">
    <location>
        <begin position="227"/>
        <end position="244"/>
    </location>
</feature>
<dbReference type="EMBL" id="JARKIE010000179">
    <property type="protein sequence ID" value="KAJ7670521.1"/>
    <property type="molecule type" value="Genomic_DNA"/>
</dbReference>
<feature type="non-terminal residue" evidence="3">
    <location>
        <position position="244"/>
    </location>
</feature>
<evidence type="ECO:0000313" key="3">
    <source>
        <dbReference type="EMBL" id="KAJ7670521.1"/>
    </source>
</evidence>
<dbReference type="InterPro" id="IPR003615">
    <property type="entry name" value="HNH_nuc"/>
</dbReference>
<dbReference type="Proteomes" id="UP001221757">
    <property type="component" value="Unassembled WGS sequence"/>
</dbReference>
<evidence type="ECO:0000256" key="1">
    <source>
        <dbReference type="SAM" id="MobiDB-lite"/>
    </source>
</evidence>
<name>A0AAD7D067_MYCRO</name>
<comment type="caution">
    <text evidence="3">The sequence shown here is derived from an EMBL/GenBank/DDBJ whole genome shotgun (WGS) entry which is preliminary data.</text>
</comment>
<feature type="region of interest" description="Disordered" evidence="1">
    <location>
        <begin position="218"/>
        <end position="244"/>
    </location>
</feature>
<feature type="domain" description="HNH nuclease" evidence="2">
    <location>
        <begin position="38"/>
        <end position="63"/>
    </location>
</feature>